<evidence type="ECO:0000256" key="8">
    <source>
        <dbReference type="ARBA" id="ARBA00067505"/>
    </source>
</evidence>
<dbReference type="EC" id="2.3.2.26" evidence="3"/>
<feature type="compositionally biased region" description="Basic and acidic residues" evidence="12">
    <location>
        <begin position="488"/>
        <end position="498"/>
    </location>
</feature>
<evidence type="ECO:0000256" key="3">
    <source>
        <dbReference type="ARBA" id="ARBA00012485"/>
    </source>
</evidence>
<proteinExistence type="predicted"/>
<dbReference type="Gene3D" id="3.30.2410.10">
    <property type="entry name" value="Hect, E3 ligase catalytic domain"/>
    <property type="match status" value="1"/>
</dbReference>
<evidence type="ECO:0000313" key="14">
    <source>
        <dbReference type="EMBL" id="MDE49883.1"/>
    </source>
</evidence>
<feature type="domain" description="HECT" evidence="13">
    <location>
        <begin position="789"/>
        <end position="1152"/>
    </location>
</feature>
<dbReference type="Gene3D" id="3.30.2160.10">
    <property type="entry name" value="Hect, E3 ligase catalytic domain"/>
    <property type="match status" value="1"/>
</dbReference>
<dbReference type="EMBL" id="GGYP01005112">
    <property type="protein sequence ID" value="MDE49883.1"/>
    <property type="molecule type" value="Transcribed_RNA"/>
</dbReference>
<evidence type="ECO:0000256" key="2">
    <source>
        <dbReference type="ARBA" id="ARBA00004906"/>
    </source>
</evidence>
<dbReference type="PANTHER" id="PTHR45700">
    <property type="entry name" value="UBIQUITIN-PROTEIN LIGASE E3C"/>
    <property type="match status" value="1"/>
</dbReference>
<dbReference type="InterPro" id="IPR000569">
    <property type="entry name" value="HECT_dom"/>
</dbReference>
<dbReference type="FunFam" id="3.30.2160.10:FF:000002">
    <property type="entry name" value="Putative Ubiquitin-protein ligase E3C"/>
    <property type="match status" value="1"/>
</dbReference>
<organism evidence="14">
    <name type="scientific">Aceria tosichella</name>
    <name type="common">wheat curl mite</name>
    <dbReference type="NCBI Taxonomy" id="561515"/>
    <lineage>
        <taxon>Eukaryota</taxon>
        <taxon>Metazoa</taxon>
        <taxon>Ecdysozoa</taxon>
        <taxon>Arthropoda</taxon>
        <taxon>Chelicerata</taxon>
        <taxon>Arachnida</taxon>
        <taxon>Acari</taxon>
        <taxon>Acariformes</taxon>
        <taxon>Trombidiformes</taxon>
        <taxon>Prostigmata</taxon>
        <taxon>Eupodina</taxon>
        <taxon>Eriophyoidea</taxon>
        <taxon>Eriophyidae</taxon>
        <taxon>Eriophyinae</taxon>
        <taxon>Aceriini</taxon>
        <taxon>Aceria</taxon>
    </lineage>
</organism>
<dbReference type="InterPro" id="IPR044611">
    <property type="entry name" value="E3A/B/C-like"/>
</dbReference>
<accession>A0A6G1SIZ1</accession>
<evidence type="ECO:0000256" key="4">
    <source>
        <dbReference type="ARBA" id="ARBA00022679"/>
    </source>
</evidence>
<dbReference type="GO" id="GO:0009966">
    <property type="term" value="P:regulation of signal transduction"/>
    <property type="evidence" value="ECO:0007669"/>
    <property type="project" value="UniProtKB-ARBA"/>
</dbReference>
<evidence type="ECO:0000256" key="6">
    <source>
        <dbReference type="ARBA" id="ARBA00023018"/>
    </source>
</evidence>
<evidence type="ECO:0000256" key="11">
    <source>
        <dbReference type="SAM" id="Coils"/>
    </source>
</evidence>
<keyword evidence="5 10" id="KW-0833">Ubl conjugation pathway</keyword>
<keyword evidence="11" id="KW-0175">Coiled coil</keyword>
<protein>
    <recommendedName>
        <fullName evidence="8">Ubiquitin-protein ligase E3B</fullName>
        <ecNumber evidence="3">2.3.2.26</ecNumber>
    </recommendedName>
    <alternativeName>
        <fullName evidence="9">HECT-type ubiquitin transferase E3B</fullName>
    </alternativeName>
</protein>
<keyword evidence="4" id="KW-0808">Transferase</keyword>
<dbReference type="AlphaFoldDB" id="A0A6G1SIZ1"/>
<keyword evidence="6" id="KW-0770">Synapse</keyword>
<evidence type="ECO:0000256" key="1">
    <source>
        <dbReference type="ARBA" id="ARBA00000885"/>
    </source>
</evidence>
<keyword evidence="14" id="KW-0436">Ligase</keyword>
<evidence type="ECO:0000256" key="5">
    <source>
        <dbReference type="ARBA" id="ARBA00022786"/>
    </source>
</evidence>
<comment type="catalytic activity">
    <reaction evidence="1">
        <text>S-ubiquitinyl-[E2 ubiquitin-conjugating enzyme]-L-cysteine + [acceptor protein]-L-lysine = [E2 ubiquitin-conjugating enzyme]-L-cysteine + N(6)-ubiquitinyl-[acceptor protein]-L-lysine.</text>
        <dbReference type="EC" id="2.3.2.26"/>
    </reaction>
</comment>
<dbReference type="Pfam" id="PF00632">
    <property type="entry name" value="HECT"/>
    <property type="match status" value="1"/>
</dbReference>
<comment type="pathway">
    <text evidence="2">Protein modification; protein ubiquitination.</text>
</comment>
<dbReference type="GO" id="GO:0016874">
    <property type="term" value="F:ligase activity"/>
    <property type="evidence" value="ECO:0007669"/>
    <property type="project" value="UniProtKB-KW"/>
</dbReference>
<dbReference type="SUPFAM" id="SSF56204">
    <property type="entry name" value="Hect, E3 ligase catalytic domain"/>
    <property type="match status" value="1"/>
</dbReference>
<dbReference type="GO" id="GO:0000209">
    <property type="term" value="P:protein polyubiquitination"/>
    <property type="evidence" value="ECO:0007669"/>
    <property type="project" value="InterPro"/>
</dbReference>
<evidence type="ECO:0000256" key="9">
    <source>
        <dbReference type="ARBA" id="ARBA00077267"/>
    </source>
</evidence>
<evidence type="ECO:0000256" key="12">
    <source>
        <dbReference type="SAM" id="MobiDB-lite"/>
    </source>
</evidence>
<evidence type="ECO:0000259" key="13">
    <source>
        <dbReference type="PROSITE" id="PS50237"/>
    </source>
</evidence>
<dbReference type="GO" id="GO:0006511">
    <property type="term" value="P:ubiquitin-dependent protein catabolic process"/>
    <property type="evidence" value="ECO:0007669"/>
    <property type="project" value="TreeGrafter"/>
</dbReference>
<name>A0A6G1SIZ1_9ACAR</name>
<dbReference type="CDD" id="cd00078">
    <property type="entry name" value="HECTc"/>
    <property type="match status" value="1"/>
</dbReference>
<dbReference type="SMART" id="SM00119">
    <property type="entry name" value="HECTc"/>
    <property type="match status" value="1"/>
</dbReference>
<dbReference type="GO" id="GO:0061630">
    <property type="term" value="F:ubiquitin protein ligase activity"/>
    <property type="evidence" value="ECO:0007669"/>
    <property type="project" value="UniProtKB-EC"/>
</dbReference>
<dbReference type="FunFam" id="3.30.2410.10:FF:000012">
    <property type="entry name" value="Ubiquitin-protein ligase E3B"/>
    <property type="match status" value="1"/>
</dbReference>
<evidence type="ECO:0000256" key="10">
    <source>
        <dbReference type="PROSITE-ProRule" id="PRU00104"/>
    </source>
</evidence>
<evidence type="ECO:0000256" key="7">
    <source>
        <dbReference type="ARBA" id="ARBA00034105"/>
    </source>
</evidence>
<comment type="subcellular location">
    <subcellularLocation>
        <location evidence="7">Postsynaptic density</location>
    </subcellularLocation>
</comment>
<feature type="active site" description="Glycyl thioester intermediate" evidence="10">
    <location>
        <position position="1120"/>
    </location>
</feature>
<dbReference type="Gene3D" id="3.90.1750.10">
    <property type="entry name" value="Hect, E3 ligase catalytic domains"/>
    <property type="match status" value="1"/>
</dbReference>
<feature type="compositionally biased region" description="Polar residues" evidence="12">
    <location>
        <begin position="499"/>
        <end position="508"/>
    </location>
</feature>
<reference evidence="14" key="1">
    <citation type="submission" date="2018-10" db="EMBL/GenBank/DDBJ databases">
        <title>Transcriptome assembly of Aceria tosichella (Wheat curl mite) Type 2.</title>
        <authorList>
            <person name="Scully E.D."/>
            <person name="Geib S.M."/>
            <person name="Palmer N.A."/>
            <person name="Gupta A.K."/>
            <person name="Sarath G."/>
            <person name="Tatineni S."/>
        </authorList>
    </citation>
    <scope>NUCLEOTIDE SEQUENCE</scope>
    <source>
        <strain evidence="14">LincolnNE</strain>
    </source>
</reference>
<dbReference type="PANTHER" id="PTHR45700:SF3">
    <property type="entry name" value="UBIQUITIN-PROTEIN LIGASE E3B"/>
    <property type="match status" value="1"/>
</dbReference>
<feature type="region of interest" description="Disordered" evidence="12">
    <location>
        <begin position="471"/>
        <end position="508"/>
    </location>
</feature>
<sequence length="1152" mass="131846">MNSSGLSQARTKDEFLNKAHEARLARELARCQDNSAIVIQSHVRRFITWRRLNNSLNHEQENLQASYKSGDSAAFMKSIRKILFFSRTTKDRDNIDTLFQFIHQTRSNIKTIPRTEDNDEVRIINNNDTTSEIEAPQNDPMFLLVDAASKDEETFMTCIHTLSRLVDICCRLIIDQTTKDDNPSKHPDLTSMIVYIDMINMLTHQRSSDLSSMMNDVEIAHVEHKKLDETYEKFVSELSKRTSSSRQDAFITLSDSIAKIIKGPRTDAKGSLLAAYIQMALSISINQLKHDNSSTDNQAKLLIKLFSVPALIYYLECFSCDSLATFKEKAVLESCFKVMSAHNQQLQNLSSTPALCLVANLVHLFSMTEDTPSTDLIPFVTVITKLLERCQKNMKQLKNNADSTNITQRDARKMNDATDESYNHILGWLIRDAAYTTDQETSELIKSQLSHLWSVKFLKLLFSDLIKANESQKSSTDTGRNKSSLNESPRRSSRDDSSQTKCDSPNQNASITSFKRAVERAAYNMTKSIGYPYNKTTSPSGLYYSSAKLLSEEAKRISLVCLMLHTALKTLKMIKQDILTGLCFHDYVLRNLWNYISSLSPNNGLKAFLDHLVINSKSSMPEFHILMLFCECASHIISILDDSELYEQQRPFTLDDLVNISTFLNTFVFRIINNQLVSYKAQEMDPILRCTHKLLTDLYKRDCRRTFAPQGHWLIKDLKMSLFLKDLDAGKSVAQAILNLLPHIIPHKERVLIFRKLVARDRSACYSTFITIHRSRIVEDGYQQLARLPSTALKGLIRVKFINDHGLDEAGIDQDGVFKEFLEDTIKRVFDPALNLFSTTSEQRLYPSPTSRLHEDHLSLFNFVGKMLGKAVYEGIVVDVPFATFFLARVLGQHHSKLYSPIDDLASLDPELYKNLIYIRHHDVSDLDLTFSIDQDMMGKIENFELEPGGRHIPVTNQNRVRYIHSVANFRMRTQIEEQTKAFICGFKSIVNLEWLHMFSASEFQRLISGDTAPIDLQDLRRHTKYFGGFHNNHRVICWLWDILESDFTPEEHSLFLKFVTSCSKPPLLGFENLEPPFSIRCVEVSDDQDLGDTVGSVLRGFFAIRRSDPVDRLPTSSTCFNLLKLPNYQRRSTLREKLRYAIRSSPGFELS</sequence>
<dbReference type="InterPro" id="IPR035983">
    <property type="entry name" value="Hect_E3_ubiquitin_ligase"/>
</dbReference>
<dbReference type="GO" id="GO:0014069">
    <property type="term" value="C:postsynaptic density"/>
    <property type="evidence" value="ECO:0007669"/>
    <property type="project" value="UniProtKB-SubCell"/>
</dbReference>
<feature type="coiled-coil region" evidence="11">
    <location>
        <begin position="380"/>
        <end position="407"/>
    </location>
</feature>
<dbReference type="PROSITE" id="PS50237">
    <property type="entry name" value="HECT"/>
    <property type="match status" value="1"/>
</dbReference>
<gene>
    <name evidence="14" type="primary">Ube3b</name>
    <name evidence="14" type="ORF">g.12263</name>
</gene>
<feature type="compositionally biased region" description="Polar residues" evidence="12">
    <location>
        <begin position="471"/>
        <end position="487"/>
    </location>
</feature>